<protein>
    <submittedName>
        <fullName evidence="3">DNA/RNA non-specific endonuclease</fullName>
    </submittedName>
</protein>
<evidence type="ECO:0000256" key="1">
    <source>
        <dbReference type="SAM" id="MobiDB-lite"/>
    </source>
</evidence>
<sequence length="237" mass="26519">MALKIPKFSVDYAPSDKVYGGRAATATLTSTCLNRGQSASKSDCVIVDEFNTNWNVRDFIKISDVNAAVSSLDVKKIERMRSVDSILKELKLTGILELADYAELNSQRWVRGHLLAQKLGGSGKSENLVPLDRNKNAVMEKFETSLYNFFKAAKNAEKMSASKHYVRVELKIKAEGNMSPWFSNCSDRVKRKLRKLPEKITYKIKTEYVEASTGKAQSAPPNKNYPRPLKAPPPLSL</sequence>
<dbReference type="InterPro" id="IPR044929">
    <property type="entry name" value="DNA/RNA_non-sp_Endonuclease_sf"/>
</dbReference>
<name>A0A497ZHA1_9RHOB</name>
<gene>
    <name evidence="3" type="ORF">CLV75_1737</name>
</gene>
<evidence type="ECO:0000259" key="2">
    <source>
        <dbReference type="Pfam" id="PF13930"/>
    </source>
</evidence>
<keyword evidence="4" id="KW-1185">Reference proteome</keyword>
<dbReference type="EMBL" id="RCCT01000002">
    <property type="protein sequence ID" value="RLK08069.1"/>
    <property type="molecule type" value="Genomic_DNA"/>
</dbReference>
<dbReference type="Pfam" id="PF13930">
    <property type="entry name" value="Endonuclea_NS_2"/>
    <property type="match status" value="1"/>
</dbReference>
<evidence type="ECO:0000313" key="4">
    <source>
        <dbReference type="Proteomes" id="UP000271700"/>
    </source>
</evidence>
<feature type="region of interest" description="Disordered" evidence="1">
    <location>
        <begin position="210"/>
        <end position="237"/>
    </location>
</feature>
<comment type="caution">
    <text evidence="3">The sequence shown here is derived from an EMBL/GenBank/DDBJ whole genome shotgun (WGS) entry which is preliminary data.</text>
</comment>
<keyword evidence="3" id="KW-0378">Hydrolase</keyword>
<dbReference type="InterPro" id="IPR044927">
    <property type="entry name" value="Endonuclea_NS_2"/>
</dbReference>
<evidence type="ECO:0000313" key="3">
    <source>
        <dbReference type="EMBL" id="RLK08069.1"/>
    </source>
</evidence>
<keyword evidence="3" id="KW-0540">Nuclease</keyword>
<accession>A0A497ZHA1</accession>
<dbReference type="Proteomes" id="UP000271700">
    <property type="component" value="Unassembled WGS sequence"/>
</dbReference>
<reference evidence="3 4" key="1">
    <citation type="submission" date="2018-10" db="EMBL/GenBank/DDBJ databases">
        <title>Genomic Encyclopedia of Archaeal and Bacterial Type Strains, Phase II (KMG-II): from individual species to whole genera.</title>
        <authorList>
            <person name="Goeker M."/>
        </authorList>
    </citation>
    <scope>NUCLEOTIDE SEQUENCE [LARGE SCALE GENOMIC DNA]</scope>
    <source>
        <strain evidence="3 4">DSM 29317</strain>
    </source>
</reference>
<keyword evidence="3" id="KW-0255">Endonuclease</keyword>
<feature type="domain" description="Type VII secretion system protein EssD-like" evidence="2">
    <location>
        <begin position="109"/>
        <end position="155"/>
    </location>
</feature>
<dbReference type="AlphaFoldDB" id="A0A497ZHA1"/>
<organism evidence="3 4">
    <name type="scientific">Ruegeria conchae</name>
    <dbReference type="NCBI Taxonomy" id="981384"/>
    <lineage>
        <taxon>Bacteria</taxon>
        <taxon>Pseudomonadati</taxon>
        <taxon>Pseudomonadota</taxon>
        <taxon>Alphaproteobacteria</taxon>
        <taxon>Rhodobacterales</taxon>
        <taxon>Roseobacteraceae</taxon>
        <taxon>Ruegeria</taxon>
    </lineage>
</organism>
<proteinExistence type="predicted"/>
<dbReference type="Gene3D" id="3.40.570.10">
    <property type="entry name" value="Extracellular Endonuclease, subunit A"/>
    <property type="match status" value="1"/>
</dbReference>
<dbReference type="GO" id="GO:0004519">
    <property type="term" value="F:endonuclease activity"/>
    <property type="evidence" value="ECO:0007669"/>
    <property type="project" value="UniProtKB-KW"/>
</dbReference>